<keyword evidence="4" id="KW-0808">Transferase</keyword>
<dbReference type="Pfam" id="PF22691">
    <property type="entry name" value="Thiolase_C_1"/>
    <property type="match status" value="1"/>
</dbReference>
<dbReference type="Gene3D" id="3.40.47.10">
    <property type="match status" value="1"/>
</dbReference>
<dbReference type="GO" id="GO:0016747">
    <property type="term" value="F:acyltransferase activity, transferring groups other than amino-acyl groups"/>
    <property type="evidence" value="ECO:0007669"/>
    <property type="project" value="InterPro"/>
</dbReference>
<dbReference type="PANTHER" id="PTHR42870:SF1">
    <property type="entry name" value="NON-SPECIFIC LIPID-TRANSFER PROTEIN-LIKE 2"/>
    <property type="match status" value="1"/>
</dbReference>
<dbReference type="InterPro" id="IPR055140">
    <property type="entry name" value="Thiolase_C_2"/>
</dbReference>
<name>A0A8D9AIE7_9HEMI</name>
<reference evidence="11" key="1">
    <citation type="submission" date="2021-05" db="EMBL/GenBank/DDBJ databases">
        <authorList>
            <person name="Alioto T."/>
            <person name="Alioto T."/>
            <person name="Gomez Garrido J."/>
        </authorList>
    </citation>
    <scope>NUCLEOTIDE SEQUENCE</scope>
</reference>
<accession>A0A8D9AIE7</accession>
<dbReference type="AlphaFoldDB" id="A0A8D9AIE7"/>
<dbReference type="CDD" id="cd00829">
    <property type="entry name" value="SCP-x_thiolase"/>
    <property type="match status" value="1"/>
</dbReference>
<keyword evidence="7" id="KW-0576">Peroxisome</keyword>
<dbReference type="FunFam" id="3.40.47.10:FF:000016">
    <property type="entry name" value="Non-specific lipid-transfer protein"/>
    <property type="match status" value="1"/>
</dbReference>
<dbReference type="GO" id="GO:0008289">
    <property type="term" value="F:lipid binding"/>
    <property type="evidence" value="ECO:0007669"/>
    <property type="project" value="UniProtKB-KW"/>
</dbReference>
<keyword evidence="5" id="KW-0445">Lipid transport</keyword>
<dbReference type="EMBL" id="HBUF01569111">
    <property type="protein sequence ID" value="CAG6765781.1"/>
    <property type="molecule type" value="Transcribed_RNA"/>
</dbReference>
<dbReference type="EC" id="2.3.1.176" evidence="2"/>
<proteinExistence type="predicted"/>
<sequence>MVVPKRKVFVIGVGMTQFKKPSDNADYPEIAKEALINALTDAGISINQVQQACCGYVYGDSTSGQRALYEVGMTGIPVFNVNNNCSTGASALMLAKQFIESGSDCTLALGFEKMQRGSLGSTFSDRANPVEKHVESMINLVGLDASPITAQMFGNAGLEHMKLYGTKEEHFAKIAYKNHLHSVNNPNSQFRDKYTLEQIMKSPKVFGPLTKLQCCPTSDGAAAAILVSEDFVRRYGLEANAVEIVGLEMATDTASTFNSDSCIKIVGFDMTKAAADKLYEKTRVKPTDIDVIELHDCFSANELITYEALGLCPVGKAKDFIDSGANTYGGRTVVNPSGGLISKGHPLGATVLAQCAELCWQLRGEPNLTYLYSAWTQLIRLCFLSQV</sequence>
<keyword evidence="3" id="KW-0813">Transport</keyword>
<keyword evidence="6" id="KW-0446">Lipid-binding</keyword>
<evidence type="ECO:0000259" key="9">
    <source>
        <dbReference type="Pfam" id="PF00108"/>
    </source>
</evidence>
<dbReference type="GO" id="GO:0005777">
    <property type="term" value="C:peroxisome"/>
    <property type="evidence" value="ECO:0007669"/>
    <property type="project" value="UniProtKB-SubCell"/>
</dbReference>
<protein>
    <recommendedName>
        <fullName evidence="2">propanoyl-CoA C-acyltransferase</fullName>
        <ecNumber evidence="2">2.3.1.176</ecNumber>
    </recommendedName>
    <alternativeName>
        <fullName evidence="8">Propanoyl-CoA C-acyltransferase</fullName>
    </alternativeName>
</protein>
<evidence type="ECO:0000256" key="2">
    <source>
        <dbReference type="ARBA" id="ARBA00012352"/>
    </source>
</evidence>
<evidence type="ECO:0000256" key="7">
    <source>
        <dbReference type="ARBA" id="ARBA00023140"/>
    </source>
</evidence>
<dbReference type="SUPFAM" id="SSF53901">
    <property type="entry name" value="Thiolase-like"/>
    <property type="match status" value="2"/>
</dbReference>
<dbReference type="Pfam" id="PF00108">
    <property type="entry name" value="Thiolase_N"/>
    <property type="match status" value="1"/>
</dbReference>
<evidence type="ECO:0000256" key="6">
    <source>
        <dbReference type="ARBA" id="ARBA00023121"/>
    </source>
</evidence>
<evidence type="ECO:0000256" key="8">
    <source>
        <dbReference type="ARBA" id="ARBA00032316"/>
    </source>
</evidence>
<evidence type="ECO:0000256" key="5">
    <source>
        <dbReference type="ARBA" id="ARBA00023055"/>
    </source>
</evidence>
<dbReference type="GO" id="GO:0006869">
    <property type="term" value="P:lipid transport"/>
    <property type="evidence" value="ECO:0007669"/>
    <property type="project" value="UniProtKB-KW"/>
</dbReference>
<dbReference type="InterPro" id="IPR020616">
    <property type="entry name" value="Thiolase_N"/>
</dbReference>
<dbReference type="InterPro" id="IPR002155">
    <property type="entry name" value="Thiolase"/>
</dbReference>
<evidence type="ECO:0000256" key="1">
    <source>
        <dbReference type="ARBA" id="ARBA00004275"/>
    </source>
</evidence>
<dbReference type="PANTHER" id="PTHR42870">
    <property type="entry name" value="ACETYL-COA C-ACETYLTRANSFERASE"/>
    <property type="match status" value="1"/>
</dbReference>
<evidence type="ECO:0000256" key="3">
    <source>
        <dbReference type="ARBA" id="ARBA00022448"/>
    </source>
</evidence>
<feature type="domain" description="Thiolase N-terminal" evidence="9">
    <location>
        <begin position="8"/>
        <end position="230"/>
    </location>
</feature>
<dbReference type="NCBIfam" id="NF006102">
    <property type="entry name" value="PRK08256.1"/>
    <property type="match status" value="1"/>
</dbReference>
<evidence type="ECO:0000256" key="4">
    <source>
        <dbReference type="ARBA" id="ARBA00022679"/>
    </source>
</evidence>
<evidence type="ECO:0000313" key="11">
    <source>
        <dbReference type="EMBL" id="CAG6765781.1"/>
    </source>
</evidence>
<evidence type="ECO:0000259" key="10">
    <source>
        <dbReference type="Pfam" id="PF22691"/>
    </source>
</evidence>
<feature type="domain" description="Thiolase C-terminal" evidence="10">
    <location>
        <begin position="268"/>
        <end position="365"/>
    </location>
</feature>
<organism evidence="11">
    <name type="scientific">Cacopsylla melanoneura</name>
    <dbReference type="NCBI Taxonomy" id="428564"/>
    <lineage>
        <taxon>Eukaryota</taxon>
        <taxon>Metazoa</taxon>
        <taxon>Ecdysozoa</taxon>
        <taxon>Arthropoda</taxon>
        <taxon>Hexapoda</taxon>
        <taxon>Insecta</taxon>
        <taxon>Pterygota</taxon>
        <taxon>Neoptera</taxon>
        <taxon>Paraneoptera</taxon>
        <taxon>Hemiptera</taxon>
        <taxon>Sternorrhyncha</taxon>
        <taxon>Psylloidea</taxon>
        <taxon>Psyllidae</taxon>
        <taxon>Psyllinae</taxon>
        <taxon>Cacopsylla</taxon>
    </lineage>
</organism>
<dbReference type="InterPro" id="IPR016039">
    <property type="entry name" value="Thiolase-like"/>
</dbReference>
<dbReference type="PIRSF" id="PIRSF000429">
    <property type="entry name" value="Ac-CoA_Ac_transf"/>
    <property type="match status" value="1"/>
</dbReference>
<comment type="subcellular location">
    <subcellularLocation>
        <location evidence="1">Peroxisome</location>
    </subcellularLocation>
</comment>